<comment type="caution">
    <text evidence="4">The sequence shown here is derived from an EMBL/GenBank/DDBJ whole genome shotgun (WGS) entry which is preliminary data.</text>
</comment>
<dbReference type="AlphaFoldDB" id="A0AA40I034"/>
<organism evidence="4 5">
    <name type="scientific">Cnephaeus nilssonii</name>
    <name type="common">Northern bat</name>
    <name type="synonym">Eptesicus nilssonii</name>
    <dbReference type="NCBI Taxonomy" id="3371016"/>
    <lineage>
        <taxon>Eukaryota</taxon>
        <taxon>Metazoa</taxon>
        <taxon>Chordata</taxon>
        <taxon>Craniata</taxon>
        <taxon>Vertebrata</taxon>
        <taxon>Euteleostomi</taxon>
        <taxon>Mammalia</taxon>
        <taxon>Eutheria</taxon>
        <taxon>Laurasiatheria</taxon>
        <taxon>Chiroptera</taxon>
        <taxon>Yangochiroptera</taxon>
        <taxon>Vespertilionidae</taxon>
        <taxon>Cnephaeus</taxon>
    </lineage>
</organism>
<comment type="subcellular location">
    <subcellularLocation>
        <location evidence="1">Nucleus</location>
    </subcellularLocation>
</comment>
<evidence type="ECO:0000313" key="5">
    <source>
        <dbReference type="Proteomes" id="UP001177744"/>
    </source>
</evidence>
<dbReference type="EMBL" id="JAULJE010000008">
    <property type="protein sequence ID" value="KAK1340563.1"/>
    <property type="molecule type" value="Genomic_DNA"/>
</dbReference>
<comment type="similarity">
    <text evidence="2">Belongs to the UPF0688 family.</text>
</comment>
<evidence type="ECO:0000256" key="2">
    <source>
        <dbReference type="ARBA" id="ARBA00006634"/>
    </source>
</evidence>
<dbReference type="Pfam" id="PF15772">
    <property type="entry name" value="UPF0688"/>
    <property type="match status" value="1"/>
</dbReference>
<keyword evidence="3" id="KW-0539">Nucleus</keyword>
<keyword evidence="5" id="KW-1185">Reference proteome</keyword>
<accession>A0AA40I034</accession>
<reference evidence="4" key="1">
    <citation type="submission" date="2023-06" db="EMBL/GenBank/DDBJ databases">
        <title>Reference genome for the Northern bat (Eptesicus nilssonii), a most northern bat species.</title>
        <authorList>
            <person name="Laine V.N."/>
            <person name="Pulliainen A.T."/>
            <person name="Lilley T.M."/>
        </authorList>
    </citation>
    <scope>NUCLEOTIDE SEQUENCE</scope>
    <source>
        <strain evidence="4">BLF_Eptnil</strain>
        <tissue evidence="4">Kidney</tissue>
    </source>
</reference>
<gene>
    <name evidence="4" type="ORF">QTO34_019134</name>
</gene>
<dbReference type="Proteomes" id="UP001177744">
    <property type="component" value="Unassembled WGS sequence"/>
</dbReference>
<proteinExistence type="inferred from homology"/>
<name>A0AA40I034_CNENI</name>
<dbReference type="GO" id="GO:0005634">
    <property type="term" value="C:nucleus"/>
    <property type="evidence" value="ECO:0007669"/>
    <property type="project" value="UniProtKB-SubCell"/>
</dbReference>
<dbReference type="InterPro" id="IPR031530">
    <property type="entry name" value="UPF0688"/>
</dbReference>
<dbReference type="PANTHER" id="PTHR28491">
    <property type="entry name" value="UPF0688 PROTEIN C1ORF174"/>
    <property type="match status" value="1"/>
</dbReference>
<evidence type="ECO:0000256" key="3">
    <source>
        <dbReference type="ARBA" id="ARBA00023242"/>
    </source>
</evidence>
<protein>
    <submittedName>
        <fullName evidence="4">Uncharacterized protein</fullName>
    </submittedName>
</protein>
<evidence type="ECO:0000256" key="1">
    <source>
        <dbReference type="ARBA" id="ARBA00004123"/>
    </source>
</evidence>
<sequence>MDGSALMDDDSNQPMPVSRFFGNVELMQRLRPVPPVSRREFRKMHFRAKDDDDEEDAEM</sequence>
<evidence type="ECO:0000313" key="4">
    <source>
        <dbReference type="EMBL" id="KAK1340563.1"/>
    </source>
</evidence>
<dbReference type="PANTHER" id="PTHR28491:SF1">
    <property type="entry name" value="UPF0688 PROTEIN C1ORF174"/>
    <property type="match status" value="1"/>
</dbReference>